<evidence type="ECO:0000256" key="1">
    <source>
        <dbReference type="SAM" id="MobiDB-lite"/>
    </source>
</evidence>
<evidence type="ECO:0000313" key="4">
    <source>
        <dbReference type="EMBL" id="KAE9075054.1"/>
    </source>
</evidence>
<dbReference type="Proteomes" id="UP000429523">
    <property type="component" value="Unassembled WGS sequence"/>
</dbReference>
<sequence length="116" mass="13116">MRSKLSVPTSPARTTRRMLLLLVARSLQAAMQPRAWHASVVHVPVTCTFTIAAEGRNGPASRRHHCPLHEVKGVVCYSVARLQLFNAARRMLRLRKPTSPHNMDSQHTQEHTVQYT</sequence>
<protein>
    <submittedName>
        <fullName evidence="2">Uncharacterized protein</fullName>
    </submittedName>
</protein>
<evidence type="ECO:0000313" key="10">
    <source>
        <dbReference type="EMBL" id="KAE9280162.1"/>
    </source>
</evidence>
<feature type="compositionally biased region" description="Polar residues" evidence="1">
    <location>
        <begin position="99"/>
        <end position="116"/>
    </location>
</feature>
<dbReference type="EMBL" id="QXGE01002659">
    <property type="protein sequence ID" value="KAE9280162.1"/>
    <property type="molecule type" value="Genomic_DNA"/>
</dbReference>
<evidence type="ECO:0000313" key="11">
    <source>
        <dbReference type="Proteomes" id="UP000429523"/>
    </source>
</evidence>
<dbReference type="Proteomes" id="UP000440732">
    <property type="component" value="Unassembled WGS sequence"/>
</dbReference>
<evidence type="ECO:0000313" key="19">
    <source>
        <dbReference type="Proteomes" id="UP000488956"/>
    </source>
</evidence>
<dbReference type="OrthoDB" id="10273754at2759"/>
<evidence type="ECO:0000313" key="18">
    <source>
        <dbReference type="Proteomes" id="UP000476176"/>
    </source>
</evidence>
<evidence type="ECO:0000313" key="9">
    <source>
        <dbReference type="EMBL" id="KAE9185964.1"/>
    </source>
</evidence>
<organism evidence="2 11">
    <name type="scientific">Phytophthora fragariae</name>
    <dbReference type="NCBI Taxonomy" id="53985"/>
    <lineage>
        <taxon>Eukaryota</taxon>
        <taxon>Sar</taxon>
        <taxon>Stramenopiles</taxon>
        <taxon>Oomycota</taxon>
        <taxon>Peronosporomycetes</taxon>
        <taxon>Peronosporales</taxon>
        <taxon>Peronosporaceae</taxon>
        <taxon>Phytophthora</taxon>
    </lineage>
</organism>
<evidence type="ECO:0000313" key="5">
    <source>
        <dbReference type="EMBL" id="KAE9093444.1"/>
    </source>
</evidence>
<dbReference type="EMBL" id="QXFW01002639">
    <property type="protein sequence ID" value="KAE8976709.1"/>
    <property type="molecule type" value="Genomic_DNA"/>
</dbReference>
<reference evidence="11 12" key="1">
    <citation type="submission" date="2018-08" db="EMBL/GenBank/DDBJ databases">
        <title>Genomic investigation of the strawberry pathogen Phytophthora fragariae indicates pathogenicity is determined by transcriptional variation in three key races.</title>
        <authorList>
            <person name="Adams T.M."/>
            <person name="Armitage A.D."/>
            <person name="Sobczyk M.K."/>
            <person name="Bates H.J."/>
            <person name="Dunwell J.M."/>
            <person name="Nellist C.F."/>
            <person name="Harrison R.J."/>
        </authorList>
    </citation>
    <scope>NUCLEOTIDE SEQUENCE [LARGE SCALE GENOMIC DNA]</scope>
    <source>
        <strain evidence="10 13">A4</strain>
        <strain evidence="9 14">BC-1</strain>
        <strain evidence="7 18">BC-23</strain>
        <strain evidence="8 12">NOV-27</strain>
        <strain evidence="5 15">NOV-5</strain>
        <strain evidence="4 16">NOV-71</strain>
        <strain evidence="2 11">NOV-9</strain>
        <strain evidence="6 19">ONT-3</strain>
        <strain evidence="3 17">SCRP245</strain>
    </source>
</reference>
<gene>
    <name evidence="10" type="ORF">PF001_g24363</name>
    <name evidence="9" type="ORF">PF002_g26014</name>
    <name evidence="7" type="ORF">PF004_g27082</name>
    <name evidence="8" type="ORF">PF005_g25096</name>
    <name evidence="5" type="ORF">PF006_g24437</name>
    <name evidence="4" type="ORF">PF007_g25150</name>
    <name evidence="2" type="ORF">PF009_g25836</name>
    <name evidence="6" type="ORF">PF010_g10149</name>
    <name evidence="3" type="ORF">PF011_g23937</name>
</gene>
<proteinExistence type="predicted"/>
<dbReference type="EMBL" id="QXGA01002692">
    <property type="protein sequence ID" value="KAE9093444.1"/>
    <property type="molecule type" value="Genomic_DNA"/>
</dbReference>
<dbReference type="Proteomes" id="UP000476176">
    <property type="component" value="Unassembled WGS sequence"/>
</dbReference>
<dbReference type="Proteomes" id="UP000433483">
    <property type="component" value="Unassembled WGS sequence"/>
</dbReference>
<evidence type="ECO:0000313" key="12">
    <source>
        <dbReference type="Proteomes" id="UP000433483"/>
    </source>
</evidence>
<accession>A0A6A3DZB8</accession>
<keyword evidence="12" id="KW-1185">Reference proteome</keyword>
<dbReference type="AlphaFoldDB" id="A0A6A3DZB8"/>
<dbReference type="EMBL" id="QXGC01003793">
    <property type="protein sequence ID" value="KAE9173083.1"/>
    <property type="molecule type" value="Genomic_DNA"/>
</dbReference>
<name>A0A6A3DZB8_9STRA</name>
<dbReference type="Proteomes" id="UP000440367">
    <property type="component" value="Unassembled WGS sequence"/>
</dbReference>
<dbReference type="Proteomes" id="UP000437068">
    <property type="component" value="Unassembled WGS sequence"/>
</dbReference>
<comment type="caution">
    <text evidence="2">The sequence shown here is derived from an EMBL/GenBank/DDBJ whole genome shotgun (WGS) entry which is preliminary data.</text>
</comment>
<evidence type="ECO:0000313" key="7">
    <source>
        <dbReference type="EMBL" id="KAE9173083.1"/>
    </source>
</evidence>
<dbReference type="EMBL" id="QXGF01002643">
    <property type="protein sequence ID" value="KAE8923920.1"/>
    <property type="molecule type" value="Genomic_DNA"/>
</dbReference>
<dbReference type="EMBL" id="QXGB01002649">
    <property type="protein sequence ID" value="KAE9176128.1"/>
    <property type="molecule type" value="Genomic_DNA"/>
</dbReference>
<evidence type="ECO:0000313" key="6">
    <source>
        <dbReference type="EMBL" id="KAE9113281.1"/>
    </source>
</evidence>
<evidence type="ECO:0000313" key="3">
    <source>
        <dbReference type="EMBL" id="KAE8976709.1"/>
    </source>
</evidence>
<evidence type="ECO:0000313" key="8">
    <source>
        <dbReference type="EMBL" id="KAE9176128.1"/>
    </source>
</evidence>
<dbReference type="EMBL" id="QXGD01002644">
    <property type="protein sequence ID" value="KAE9185964.1"/>
    <property type="molecule type" value="Genomic_DNA"/>
</dbReference>
<dbReference type="EMBL" id="QXFX01000504">
    <property type="protein sequence ID" value="KAE9113281.1"/>
    <property type="molecule type" value="Genomic_DNA"/>
</dbReference>
<evidence type="ECO:0000313" key="16">
    <source>
        <dbReference type="Proteomes" id="UP000441208"/>
    </source>
</evidence>
<dbReference type="Proteomes" id="UP000441208">
    <property type="component" value="Unassembled WGS sequence"/>
</dbReference>
<evidence type="ECO:0000313" key="14">
    <source>
        <dbReference type="Proteomes" id="UP000440367"/>
    </source>
</evidence>
<evidence type="ECO:0000313" key="17">
    <source>
        <dbReference type="Proteomes" id="UP000460718"/>
    </source>
</evidence>
<evidence type="ECO:0000313" key="15">
    <source>
        <dbReference type="Proteomes" id="UP000440732"/>
    </source>
</evidence>
<dbReference type="Proteomes" id="UP000460718">
    <property type="component" value="Unassembled WGS sequence"/>
</dbReference>
<evidence type="ECO:0000313" key="2">
    <source>
        <dbReference type="EMBL" id="KAE8923920.1"/>
    </source>
</evidence>
<dbReference type="EMBL" id="QXFZ01002647">
    <property type="protein sequence ID" value="KAE9075054.1"/>
    <property type="molecule type" value="Genomic_DNA"/>
</dbReference>
<evidence type="ECO:0000313" key="13">
    <source>
        <dbReference type="Proteomes" id="UP000437068"/>
    </source>
</evidence>
<feature type="region of interest" description="Disordered" evidence="1">
    <location>
        <begin position="96"/>
        <end position="116"/>
    </location>
</feature>
<dbReference type="Proteomes" id="UP000488956">
    <property type="component" value="Unassembled WGS sequence"/>
</dbReference>